<dbReference type="NCBIfam" id="TIGR00012">
    <property type="entry name" value="L29"/>
    <property type="match status" value="1"/>
</dbReference>
<accession>F4QBG7</accession>
<dbReference type="EMBL" id="GL883027">
    <property type="protein sequence ID" value="EGG14939.1"/>
    <property type="molecule type" value="Genomic_DNA"/>
</dbReference>
<keyword evidence="2 4" id="KW-0689">Ribosomal protein</keyword>
<dbReference type="PANTHER" id="PTHR45722">
    <property type="entry name" value="60S RIBOSOMAL PROTEIN L35"/>
    <property type="match status" value="1"/>
</dbReference>
<proteinExistence type="inferred from homology"/>
<dbReference type="KEGG" id="dfa:DFA_10813"/>
<reference evidence="5" key="1">
    <citation type="journal article" date="2011" name="Genome Res.">
        <title>Phylogeny-wide analysis of social amoeba genomes highlights ancient origins for complex intercellular communication.</title>
        <authorList>
            <person name="Heidel A.J."/>
            <person name="Lawal H.M."/>
            <person name="Felder M."/>
            <person name="Schilde C."/>
            <person name="Helps N.R."/>
            <person name="Tunggal B."/>
            <person name="Rivero F."/>
            <person name="John U."/>
            <person name="Schleicher M."/>
            <person name="Eichinger L."/>
            <person name="Platzer M."/>
            <person name="Noegel A.A."/>
            <person name="Schaap P."/>
            <person name="Gloeckner G."/>
        </authorList>
    </citation>
    <scope>NUCLEOTIDE SEQUENCE [LARGE SCALE GENOMIC DNA]</scope>
    <source>
        <strain evidence="5">SH3</strain>
    </source>
</reference>
<evidence type="ECO:0000256" key="2">
    <source>
        <dbReference type="ARBA" id="ARBA00022980"/>
    </source>
</evidence>
<dbReference type="FunFam" id="1.10.287.310:FF:000002">
    <property type="entry name" value="60S ribosomal protein L35"/>
    <property type="match status" value="1"/>
</dbReference>
<dbReference type="CDD" id="cd00427">
    <property type="entry name" value="Ribosomal_L29_HIP"/>
    <property type="match status" value="1"/>
</dbReference>
<evidence type="ECO:0000313" key="4">
    <source>
        <dbReference type="EMBL" id="EGG14939.1"/>
    </source>
</evidence>
<dbReference type="GO" id="GO:0006412">
    <property type="term" value="P:translation"/>
    <property type="evidence" value="ECO:0007669"/>
    <property type="project" value="InterPro"/>
</dbReference>
<keyword evidence="3" id="KW-0687">Ribonucleoprotein</keyword>
<dbReference type="OrthoDB" id="528635at2759"/>
<dbReference type="InterPro" id="IPR036049">
    <property type="entry name" value="Ribosomal_uL29_sf"/>
</dbReference>
<evidence type="ECO:0000313" key="5">
    <source>
        <dbReference type="Proteomes" id="UP000007797"/>
    </source>
</evidence>
<dbReference type="STRING" id="1054147.F4QBG7"/>
<gene>
    <name evidence="4" type="primary">rpl35</name>
    <name evidence="4" type="ORF">DFA_10813</name>
</gene>
<dbReference type="GO" id="GO:0000463">
    <property type="term" value="P:maturation of LSU-rRNA from tricistronic rRNA transcript (SSU-rRNA, 5.8S rRNA, LSU-rRNA)"/>
    <property type="evidence" value="ECO:0007669"/>
    <property type="project" value="InterPro"/>
</dbReference>
<dbReference type="RefSeq" id="XP_004351455.1">
    <property type="nucleotide sequence ID" value="XM_004351403.1"/>
</dbReference>
<keyword evidence="5" id="KW-1185">Reference proteome</keyword>
<dbReference type="GO" id="GO:0022625">
    <property type="term" value="C:cytosolic large ribosomal subunit"/>
    <property type="evidence" value="ECO:0007669"/>
    <property type="project" value="InterPro"/>
</dbReference>
<organism evidence="4 5">
    <name type="scientific">Cavenderia fasciculata</name>
    <name type="common">Slime mold</name>
    <name type="synonym">Dictyostelium fasciculatum</name>
    <dbReference type="NCBI Taxonomy" id="261658"/>
    <lineage>
        <taxon>Eukaryota</taxon>
        <taxon>Amoebozoa</taxon>
        <taxon>Evosea</taxon>
        <taxon>Eumycetozoa</taxon>
        <taxon>Dictyostelia</taxon>
        <taxon>Acytosteliales</taxon>
        <taxon>Cavenderiaceae</taxon>
        <taxon>Cavenderia</taxon>
    </lineage>
</organism>
<dbReference type="PANTHER" id="PTHR45722:SF2">
    <property type="entry name" value="LARGE RIBOSOMAL SUBUNIT PROTEIN UL29-RELATED"/>
    <property type="match status" value="1"/>
</dbReference>
<dbReference type="Proteomes" id="UP000007797">
    <property type="component" value="Unassembled WGS sequence"/>
</dbReference>
<dbReference type="OMA" id="VMNQKAR"/>
<dbReference type="HAMAP" id="MF_00374">
    <property type="entry name" value="Ribosomal_uL29"/>
    <property type="match status" value="1"/>
</dbReference>
<dbReference type="GO" id="GO:0003735">
    <property type="term" value="F:structural constituent of ribosome"/>
    <property type="evidence" value="ECO:0007669"/>
    <property type="project" value="InterPro"/>
</dbReference>
<name>F4QBG7_CACFS</name>
<comment type="similarity">
    <text evidence="1">Belongs to the universal ribosomal protein uL29 family.</text>
</comment>
<dbReference type="AlphaFoldDB" id="F4QBG7"/>
<dbReference type="SUPFAM" id="SSF46561">
    <property type="entry name" value="Ribosomal protein L29 (L29p)"/>
    <property type="match status" value="1"/>
</dbReference>
<dbReference type="InterPro" id="IPR001854">
    <property type="entry name" value="Ribosomal_uL29"/>
</dbReference>
<evidence type="ECO:0000256" key="1">
    <source>
        <dbReference type="ARBA" id="ARBA00009254"/>
    </source>
</evidence>
<dbReference type="Gene3D" id="6.10.250.3450">
    <property type="match status" value="1"/>
</dbReference>
<dbReference type="Pfam" id="PF00831">
    <property type="entry name" value="Ribosomal_L29"/>
    <property type="match status" value="1"/>
</dbReference>
<dbReference type="GO" id="GO:0003729">
    <property type="term" value="F:mRNA binding"/>
    <property type="evidence" value="ECO:0007669"/>
    <property type="project" value="TreeGrafter"/>
</dbReference>
<dbReference type="InterPro" id="IPR045059">
    <property type="entry name" value="Ribosomal_uL29_euk"/>
</dbReference>
<dbReference type="Gene3D" id="1.10.287.310">
    <property type="match status" value="1"/>
</dbReference>
<protein>
    <submittedName>
        <fullName evidence="4">S60 ribosomal protein L35</fullName>
    </submittedName>
</protein>
<dbReference type="GeneID" id="14866803"/>
<sequence>MSDKIKAKELRKLKRTELIEKLQELRTELSTLRVGQVKANQPNKLSQITEVRKSIARVLTVFNTSRKEQLRKYYKDTPVTKRPYDLRTKITRAMRQRLTPKQLAAKPLKVQKVLENFPKRVFYVKA</sequence>
<evidence type="ECO:0000256" key="3">
    <source>
        <dbReference type="ARBA" id="ARBA00023274"/>
    </source>
</evidence>